<feature type="region of interest" description="Disordered" evidence="1">
    <location>
        <begin position="47"/>
        <end position="67"/>
    </location>
</feature>
<proteinExistence type="predicted"/>
<evidence type="ECO:0000256" key="1">
    <source>
        <dbReference type="SAM" id="MobiDB-lite"/>
    </source>
</evidence>
<reference evidence="2 3" key="1">
    <citation type="submission" date="2019-06" db="EMBL/GenBank/DDBJ databases">
        <title>A chromosomal-level reference genome of Carpinus fangiana (Coryloideae, Betulaceae).</title>
        <authorList>
            <person name="Yang X."/>
            <person name="Wang Z."/>
            <person name="Zhang L."/>
            <person name="Hao G."/>
            <person name="Liu J."/>
            <person name="Yang Y."/>
        </authorList>
    </citation>
    <scope>NUCLEOTIDE SEQUENCE [LARGE SCALE GENOMIC DNA]</scope>
    <source>
        <strain evidence="2">Cfa_2016G</strain>
        <tissue evidence="2">Leaf</tissue>
    </source>
</reference>
<evidence type="ECO:0000313" key="2">
    <source>
        <dbReference type="EMBL" id="KAE8124822.1"/>
    </source>
</evidence>
<dbReference type="EMBL" id="CM017328">
    <property type="protein sequence ID" value="KAE8124822.1"/>
    <property type="molecule type" value="Genomic_DNA"/>
</dbReference>
<accession>A0A5N6RRE9</accession>
<evidence type="ECO:0000313" key="3">
    <source>
        <dbReference type="Proteomes" id="UP000327013"/>
    </source>
</evidence>
<keyword evidence="3" id="KW-1185">Reference proteome</keyword>
<dbReference type="AlphaFoldDB" id="A0A5N6RRE9"/>
<sequence>MPARSEAKEVVWQGCEAFGGGEAAGMGIGRRWSQCIVFEVKEKKTGERTEGKAVERKMTEAMPPHHV</sequence>
<protein>
    <submittedName>
        <fullName evidence="2">Uncharacterized protein</fullName>
    </submittedName>
</protein>
<gene>
    <name evidence="2" type="ORF">FH972_019670</name>
</gene>
<name>A0A5N6RRE9_9ROSI</name>
<dbReference type="Proteomes" id="UP000327013">
    <property type="component" value="Chromosome 8"/>
</dbReference>
<organism evidence="2 3">
    <name type="scientific">Carpinus fangiana</name>
    <dbReference type="NCBI Taxonomy" id="176857"/>
    <lineage>
        <taxon>Eukaryota</taxon>
        <taxon>Viridiplantae</taxon>
        <taxon>Streptophyta</taxon>
        <taxon>Embryophyta</taxon>
        <taxon>Tracheophyta</taxon>
        <taxon>Spermatophyta</taxon>
        <taxon>Magnoliopsida</taxon>
        <taxon>eudicotyledons</taxon>
        <taxon>Gunneridae</taxon>
        <taxon>Pentapetalae</taxon>
        <taxon>rosids</taxon>
        <taxon>fabids</taxon>
        <taxon>Fagales</taxon>
        <taxon>Betulaceae</taxon>
        <taxon>Carpinus</taxon>
    </lineage>
</organism>
<feature type="compositionally biased region" description="Basic and acidic residues" evidence="1">
    <location>
        <begin position="47"/>
        <end position="59"/>
    </location>
</feature>